<evidence type="ECO:0000256" key="1">
    <source>
        <dbReference type="ARBA" id="ARBA00006082"/>
    </source>
</evidence>
<dbReference type="Pfam" id="PF01119">
    <property type="entry name" value="DNA_mis_repair"/>
    <property type="match status" value="1"/>
</dbReference>
<protein>
    <recommendedName>
        <fullName evidence="2 5">DNA mismatch repair protein MutL</fullName>
    </recommendedName>
</protein>
<dbReference type="InterPro" id="IPR020568">
    <property type="entry name" value="Ribosomal_Su5_D2-typ_SF"/>
</dbReference>
<dbReference type="InterPro" id="IPR042121">
    <property type="entry name" value="MutL_C_regsub"/>
</dbReference>
<dbReference type="SUPFAM" id="SSF118116">
    <property type="entry name" value="DNA mismatch repair protein MutL"/>
    <property type="match status" value="1"/>
</dbReference>
<evidence type="ECO:0000256" key="3">
    <source>
        <dbReference type="ARBA" id="ARBA00022763"/>
    </source>
</evidence>
<evidence type="ECO:0000313" key="8">
    <source>
        <dbReference type="EMBL" id="TNC72393.1"/>
    </source>
</evidence>
<feature type="domain" description="MutL C-terminal dimerisation" evidence="6">
    <location>
        <begin position="418"/>
        <end position="561"/>
    </location>
</feature>
<dbReference type="EMBL" id="VDFV01000008">
    <property type="protein sequence ID" value="TNC72393.1"/>
    <property type="molecule type" value="Genomic_DNA"/>
</dbReference>
<dbReference type="SMART" id="SM00853">
    <property type="entry name" value="MutL_C"/>
    <property type="match status" value="1"/>
</dbReference>
<dbReference type="GO" id="GO:0030983">
    <property type="term" value="F:mismatched DNA binding"/>
    <property type="evidence" value="ECO:0007669"/>
    <property type="project" value="InterPro"/>
</dbReference>
<dbReference type="NCBIfam" id="NF000953">
    <property type="entry name" value="PRK00095.2-4"/>
    <property type="match status" value="1"/>
</dbReference>
<evidence type="ECO:0000256" key="4">
    <source>
        <dbReference type="ARBA" id="ARBA00023204"/>
    </source>
</evidence>
<dbReference type="Gene3D" id="3.30.565.10">
    <property type="entry name" value="Histidine kinase-like ATPase, C-terminal domain"/>
    <property type="match status" value="1"/>
</dbReference>
<evidence type="ECO:0000256" key="5">
    <source>
        <dbReference type="HAMAP-Rule" id="MF_00149"/>
    </source>
</evidence>
<proteinExistence type="inferred from homology"/>
<comment type="caution">
    <text evidence="8">The sequence shown here is derived from an EMBL/GenBank/DDBJ whole genome shotgun (WGS) entry which is preliminary data.</text>
</comment>
<comment type="function">
    <text evidence="5">This protein is involved in the repair of mismatches in DNA. It is required for dam-dependent methyl-directed DNA mismatch repair. May act as a 'molecular matchmaker', a protein that promotes the formation of a stable complex between two or more DNA-binding proteins in an ATP-dependent manner without itself being part of a final effector complex.</text>
</comment>
<dbReference type="InterPro" id="IPR014790">
    <property type="entry name" value="MutL_C"/>
</dbReference>
<dbReference type="InterPro" id="IPR002099">
    <property type="entry name" value="MutL/Mlh/PMS"/>
</dbReference>
<dbReference type="CDD" id="cd16926">
    <property type="entry name" value="HATPase_MutL-MLH-PMS-like"/>
    <property type="match status" value="1"/>
</dbReference>
<evidence type="ECO:0000259" key="6">
    <source>
        <dbReference type="SMART" id="SM00853"/>
    </source>
</evidence>
<keyword evidence="9" id="KW-1185">Reference proteome</keyword>
<feature type="domain" description="DNA mismatch repair protein S5" evidence="7">
    <location>
        <begin position="224"/>
        <end position="342"/>
    </location>
</feature>
<dbReference type="GO" id="GO:0140664">
    <property type="term" value="F:ATP-dependent DNA damage sensor activity"/>
    <property type="evidence" value="ECO:0007669"/>
    <property type="project" value="InterPro"/>
</dbReference>
<dbReference type="Gene3D" id="3.30.1540.20">
    <property type="entry name" value="MutL, C-terminal domain, dimerisation subdomain"/>
    <property type="match status" value="1"/>
</dbReference>
<name>A0A5C4NCF2_9RHOB</name>
<dbReference type="GO" id="GO:0004519">
    <property type="term" value="F:endonuclease activity"/>
    <property type="evidence" value="ECO:0007669"/>
    <property type="project" value="UniProtKB-KW"/>
</dbReference>
<keyword evidence="8" id="KW-0540">Nuclease</keyword>
<dbReference type="Gene3D" id="3.30.1370.100">
    <property type="entry name" value="MutL, C-terminal domain, regulatory subdomain"/>
    <property type="match status" value="1"/>
</dbReference>
<dbReference type="InterPro" id="IPR042120">
    <property type="entry name" value="MutL_C_dimsub"/>
</dbReference>
<dbReference type="Pfam" id="PF08676">
    <property type="entry name" value="MutL_C"/>
    <property type="match status" value="1"/>
</dbReference>
<keyword evidence="8" id="KW-0378">Hydrolase</keyword>
<dbReference type="FunFam" id="3.30.565.10:FF:000003">
    <property type="entry name" value="DNA mismatch repair endonuclease MutL"/>
    <property type="match status" value="1"/>
</dbReference>
<dbReference type="Proteomes" id="UP000305709">
    <property type="component" value="Unassembled WGS sequence"/>
</dbReference>
<dbReference type="SUPFAM" id="SSF55874">
    <property type="entry name" value="ATPase domain of HSP90 chaperone/DNA topoisomerase II/histidine kinase"/>
    <property type="match status" value="1"/>
</dbReference>
<dbReference type="GO" id="GO:0006298">
    <property type="term" value="P:mismatch repair"/>
    <property type="evidence" value="ECO:0007669"/>
    <property type="project" value="UniProtKB-UniRule"/>
</dbReference>
<dbReference type="GO" id="GO:0032300">
    <property type="term" value="C:mismatch repair complex"/>
    <property type="evidence" value="ECO:0007669"/>
    <property type="project" value="InterPro"/>
</dbReference>
<dbReference type="OrthoDB" id="9763467at2"/>
<dbReference type="HAMAP" id="MF_00149">
    <property type="entry name" value="DNA_mis_repair"/>
    <property type="match status" value="1"/>
</dbReference>
<dbReference type="Gene3D" id="3.30.230.10">
    <property type="match status" value="1"/>
</dbReference>
<dbReference type="SUPFAM" id="SSF54211">
    <property type="entry name" value="Ribosomal protein S5 domain 2-like"/>
    <property type="match status" value="1"/>
</dbReference>
<sequence>MTLPAALPTIRPLDPHAINRIAAGEVVERPASAVKELVENALDAGATRIDVAIREGGRALIRVEDDGCGIRAGELPLALARHATSKTDGADLLDIRSFGFRGEALASLAAVARLTLTSRVAGEEAAVIAAEGGRLAPVRPAALSRGSVVEVRDLFFATPARLKFLRGTRAEAQAIADVLRRLAMAEPFVAFTLRDLTEGERLVIRLDAEVPDLGDPREALRRRLRAVMGRGFSEGAVAVEAEREGHHLTGWAGLPAEARGAATAQHVYVNGRPVRDKLLLGALRAGYMDVLASGRHPMAALFLDCDPHLVDVNVHPAKAEVRFRDADCVRGLVVGALRRALAPLRPAPLLAEDLVEAARPEPLAASLGFPEPRPSPRAVEAAFRAQAPAFAEAMPPAAPWVTAPEPAPEEPDHPLGVARAQLHGNWIVAETAEGLVLVDQHAAHERLVYERLKREAARGPVPTQALLIPLVVEMAEDEAQRLADAASDLARLGLVLEGFGRGAVALREVPAALAGADGAALLHDVADALAEDGGAGGLQRRLDAVLASAACHGSVRSGRRLRPEEMNALLREMERTPNAGQCNHGRPTFVALRLQDIERLFGRR</sequence>
<evidence type="ECO:0000256" key="2">
    <source>
        <dbReference type="ARBA" id="ARBA00021975"/>
    </source>
</evidence>
<dbReference type="RefSeq" id="WP_139081176.1">
    <property type="nucleotide sequence ID" value="NZ_VDFV01000008.1"/>
</dbReference>
<dbReference type="InterPro" id="IPR036890">
    <property type="entry name" value="HATPase_C_sf"/>
</dbReference>
<dbReference type="GO" id="GO:0005524">
    <property type="term" value="F:ATP binding"/>
    <property type="evidence" value="ECO:0007669"/>
    <property type="project" value="InterPro"/>
</dbReference>
<evidence type="ECO:0000259" key="7">
    <source>
        <dbReference type="SMART" id="SM01340"/>
    </source>
</evidence>
<gene>
    <name evidence="5 8" type="primary">mutL</name>
    <name evidence="8" type="ORF">FHG71_08365</name>
</gene>
<organism evidence="8 9">
    <name type="scientific">Rubellimicrobium roseum</name>
    <dbReference type="NCBI Taxonomy" id="687525"/>
    <lineage>
        <taxon>Bacteria</taxon>
        <taxon>Pseudomonadati</taxon>
        <taxon>Pseudomonadota</taxon>
        <taxon>Alphaproteobacteria</taxon>
        <taxon>Rhodobacterales</taxon>
        <taxon>Roseobacteraceae</taxon>
        <taxon>Rubellimicrobium</taxon>
    </lineage>
</organism>
<dbReference type="PANTHER" id="PTHR10073:SF12">
    <property type="entry name" value="DNA MISMATCH REPAIR PROTEIN MLH1"/>
    <property type="match status" value="1"/>
</dbReference>
<dbReference type="InterPro" id="IPR014762">
    <property type="entry name" value="DNA_mismatch_repair_CS"/>
</dbReference>
<dbReference type="Pfam" id="PF13589">
    <property type="entry name" value="HATPase_c_3"/>
    <property type="match status" value="1"/>
</dbReference>
<keyword evidence="4 5" id="KW-0234">DNA repair</keyword>
<reference evidence="8 9" key="1">
    <citation type="submission" date="2019-06" db="EMBL/GenBank/DDBJ databases">
        <authorList>
            <person name="Jiang L."/>
        </authorList>
    </citation>
    <scope>NUCLEOTIDE SEQUENCE [LARGE SCALE GENOMIC DNA]</scope>
    <source>
        <strain evidence="8 9">YIM 48858</strain>
    </source>
</reference>
<dbReference type="InterPro" id="IPR014721">
    <property type="entry name" value="Ribsml_uS5_D2-typ_fold_subgr"/>
</dbReference>
<dbReference type="InterPro" id="IPR020667">
    <property type="entry name" value="DNA_mismatch_repair_MutL"/>
</dbReference>
<dbReference type="GO" id="GO:0016887">
    <property type="term" value="F:ATP hydrolysis activity"/>
    <property type="evidence" value="ECO:0007669"/>
    <property type="project" value="InterPro"/>
</dbReference>
<dbReference type="SMART" id="SM01340">
    <property type="entry name" value="DNA_mis_repair"/>
    <property type="match status" value="1"/>
</dbReference>
<keyword evidence="3 5" id="KW-0227">DNA damage</keyword>
<evidence type="ECO:0000313" key="9">
    <source>
        <dbReference type="Proteomes" id="UP000305709"/>
    </source>
</evidence>
<dbReference type="AlphaFoldDB" id="A0A5C4NCF2"/>
<keyword evidence="8" id="KW-0255">Endonuclease</keyword>
<dbReference type="InterPro" id="IPR037198">
    <property type="entry name" value="MutL_C_sf"/>
</dbReference>
<dbReference type="InterPro" id="IPR038973">
    <property type="entry name" value="MutL/Mlh/Pms-like"/>
</dbReference>
<comment type="similarity">
    <text evidence="1 5">Belongs to the DNA mismatch repair MutL/HexB family.</text>
</comment>
<dbReference type="NCBIfam" id="TIGR00585">
    <property type="entry name" value="mutl"/>
    <property type="match status" value="1"/>
</dbReference>
<dbReference type="PROSITE" id="PS00058">
    <property type="entry name" value="DNA_MISMATCH_REPAIR_1"/>
    <property type="match status" value="1"/>
</dbReference>
<accession>A0A5C4NCF2</accession>
<dbReference type="InterPro" id="IPR013507">
    <property type="entry name" value="DNA_mismatch_S5_2-like"/>
</dbReference>
<dbReference type="PANTHER" id="PTHR10073">
    <property type="entry name" value="DNA MISMATCH REPAIR PROTEIN MLH, PMS, MUTL"/>
    <property type="match status" value="1"/>
</dbReference>